<protein>
    <recommendedName>
        <fullName evidence="4">DUF3667 domain-containing protein</fullName>
    </recommendedName>
</protein>
<keyword evidence="3" id="KW-1185">Reference proteome</keyword>
<feature type="transmembrane region" description="Helical" evidence="1">
    <location>
        <begin position="201"/>
        <end position="222"/>
    </location>
</feature>
<evidence type="ECO:0000313" key="3">
    <source>
        <dbReference type="Proteomes" id="UP000220133"/>
    </source>
</evidence>
<dbReference type="Proteomes" id="UP000220133">
    <property type="component" value="Chromosome"/>
</dbReference>
<reference evidence="2 3" key="1">
    <citation type="submission" date="2017-10" db="EMBL/GenBank/DDBJ databases">
        <title>Paenichitinophaga pekingensis gen. nov., sp. nov., isolated from activated sludge.</title>
        <authorList>
            <person name="Jin D."/>
            <person name="Kong X."/>
            <person name="Deng Y."/>
            <person name="Bai Z."/>
        </authorList>
    </citation>
    <scope>NUCLEOTIDE SEQUENCE [LARGE SCALE GENOMIC DNA]</scope>
    <source>
        <strain evidence="2 3">13</strain>
    </source>
</reference>
<keyword evidence="1" id="KW-0812">Transmembrane</keyword>
<keyword evidence="1" id="KW-1133">Transmembrane helix</keyword>
<dbReference type="InterPro" id="IPR022134">
    <property type="entry name" value="DUF3667"/>
</dbReference>
<name>A0A291QV96_9BACT</name>
<evidence type="ECO:0000256" key="1">
    <source>
        <dbReference type="SAM" id="Phobius"/>
    </source>
</evidence>
<evidence type="ECO:0008006" key="4">
    <source>
        <dbReference type="Google" id="ProtNLM"/>
    </source>
</evidence>
<feature type="transmembrane region" description="Helical" evidence="1">
    <location>
        <begin position="228"/>
        <end position="249"/>
    </location>
</feature>
<dbReference type="Pfam" id="PF12412">
    <property type="entry name" value="DUF3667"/>
    <property type="match status" value="1"/>
</dbReference>
<feature type="transmembrane region" description="Helical" evidence="1">
    <location>
        <begin position="48"/>
        <end position="67"/>
    </location>
</feature>
<dbReference type="AlphaFoldDB" id="A0A291QV96"/>
<evidence type="ECO:0000313" key="2">
    <source>
        <dbReference type="EMBL" id="ATL47812.1"/>
    </source>
</evidence>
<feature type="transmembrane region" description="Helical" evidence="1">
    <location>
        <begin position="173"/>
        <end position="189"/>
    </location>
</feature>
<gene>
    <name evidence="2" type="ORF">COR50_11915</name>
</gene>
<dbReference type="EMBL" id="CP023777">
    <property type="protein sequence ID" value="ATL47812.1"/>
    <property type="molecule type" value="Genomic_DNA"/>
</dbReference>
<proteinExistence type="predicted"/>
<dbReference type="KEGG" id="cbae:COR50_11915"/>
<feature type="transmembrane region" description="Helical" evidence="1">
    <location>
        <begin position="261"/>
        <end position="281"/>
    </location>
</feature>
<keyword evidence="1" id="KW-0472">Membrane</keyword>
<sequence>MVGHFVADVLHYDSKSLVTFKYLITQPGLLTKAYNQGQRMRYVNPIKLYIFISFVFFFLSFTFHASYGLKVQDEENSEKIEKMDGAMGKLSAGKDTLAQKDSMQIGDGKKSALFINGQLMTVAQYDSIQASKPERDGFLPRNLMRQYLYARHKYGDKATEVIGEKFNHNIPKLMFFLLPVFALLLKLFYDKKKWFYTQHGIFALHLHSFVFLYLTVTIIINQLTHTDIATGLLILIFPVYLVYGLKTAYDQSWFTSVLKGIFIYFIYLVIVLFSIVGYLGLTFSMI</sequence>
<accession>A0A291QV96</accession>
<organism evidence="2 3">
    <name type="scientific">Chitinophaga caeni</name>
    <dbReference type="NCBI Taxonomy" id="2029983"/>
    <lineage>
        <taxon>Bacteria</taxon>
        <taxon>Pseudomonadati</taxon>
        <taxon>Bacteroidota</taxon>
        <taxon>Chitinophagia</taxon>
        <taxon>Chitinophagales</taxon>
        <taxon>Chitinophagaceae</taxon>
        <taxon>Chitinophaga</taxon>
    </lineage>
</organism>